<dbReference type="OMA" id="ANEWALQ"/>
<dbReference type="SUPFAM" id="SSF81383">
    <property type="entry name" value="F-box domain"/>
    <property type="match status" value="1"/>
</dbReference>
<dbReference type="Gramene" id="KXG35445">
    <property type="protein sequence ID" value="KXG35445"/>
    <property type="gene ID" value="SORBI_3002G174500"/>
</dbReference>
<proteinExistence type="predicted"/>
<name>A0A1B6QC02_SORBI</name>
<sequence length="404" mass="44695">MASLAAAGEALPFSDDMLAEMFIRLPTLEDLGRACASCPAFRRVITSHSFLRRLHALHPPSLLGFLSFSSLFHPAESPHPSARAASAVAEAADFEFSFLPTKGFWMVRDARGGRFVLDCDDDTGSTFTTIAVCDPLFRRHVVLPPLPQDLAAAVEQPLEVNGERRCDVFLAPCSEEEAEGEPEAFSVIWMALCPTKLVAFIFSSASWQWRALASSSWRDLNPAMPPVIKLKHSPLLCRSYAYGCFYWSLSEFPFRSKLIVLDVGRMEFYPVTHPSSHRLGKFAVVELGESRLGMFMLGDNTCDEYRIVQLFSASNQIHGEGASEWVLENTVSLYSSCSFNILGVADGKLLLQGAREHKSEGSVCISLDFKTRQVQRVRGIIHSGFCPRVGQYIGYPPSLSLPTI</sequence>
<protein>
    <recommendedName>
        <fullName evidence="3">F-box domain-containing protein</fullName>
    </recommendedName>
</protein>
<reference evidence="1 2" key="1">
    <citation type="journal article" date="2009" name="Nature">
        <title>The Sorghum bicolor genome and the diversification of grasses.</title>
        <authorList>
            <person name="Paterson A.H."/>
            <person name="Bowers J.E."/>
            <person name="Bruggmann R."/>
            <person name="Dubchak I."/>
            <person name="Grimwood J."/>
            <person name="Gundlach H."/>
            <person name="Haberer G."/>
            <person name="Hellsten U."/>
            <person name="Mitros T."/>
            <person name="Poliakov A."/>
            <person name="Schmutz J."/>
            <person name="Spannagl M."/>
            <person name="Tang H."/>
            <person name="Wang X."/>
            <person name="Wicker T."/>
            <person name="Bharti A.K."/>
            <person name="Chapman J."/>
            <person name="Feltus F.A."/>
            <person name="Gowik U."/>
            <person name="Grigoriev I.V."/>
            <person name="Lyons E."/>
            <person name="Maher C.A."/>
            <person name="Martis M."/>
            <person name="Narechania A."/>
            <person name="Otillar R.P."/>
            <person name="Penning B.W."/>
            <person name="Salamov A.A."/>
            <person name="Wang Y."/>
            <person name="Zhang L."/>
            <person name="Carpita N.C."/>
            <person name="Freeling M."/>
            <person name="Gingle A.R."/>
            <person name="Hash C.T."/>
            <person name="Keller B."/>
            <person name="Klein P."/>
            <person name="Kresovich S."/>
            <person name="McCann M.C."/>
            <person name="Ming R."/>
            <person name="Peterson D.G."/>
            <person name="Mehboob-ur-Rahman"/>
            <person name="Ware D."/>
            <person name="Westhoff P."/>
            <person name="Mayer K.F."/>
            <person name="Messing J."/>
            <person name="Rokhsar D.S."/>
        </authorList>
    </citation>
    <scope>NUCLEOTIDE SEQUENCE [LARGE SCALE GENOMIC DNA]</scope>
    <source>
        <strain evidence="2">cv. BTx623</strain>
    </source>
</reference>
<dbReference type="eggNOG" id="ENOG502R7NU">
    <property type="taxonomic scope" value="Eukaryota"/>
</dbReference>
<dbReference type="EMBL" id="CM000761">
    <property type="protein sequence ID" value="KXG35445.1"/>
    <property type="molecule type" value="Genomic_DNA"/>
</dbReference>
<dbReference type="PANTHER" id="PTHR31264">
    <property type="entry name" value="OS07G0554500 PROTEIN-RELATED"/>
    <property type="match status" value="1"/>
</dbReference>
<dbReference type="InParanoid" id="A0A1B6QC02"/>
<keyword evidence="2" id="KW-1185">Reference proteome</keyword>
<dbReference type="AlphaFoldDB" id="A0A1B6QC02"/>
<dbReference type="InterPro" id="IPR036047">
    <property type="entry name" value="F-box-like_dom_sf"/>
</dbReference>
<reference evidence="2" key="2">
    <citation type="journal article" date="2018" name="Plant J.">
        <title>The Sorghum bicolor reference genome: improved assembly, gene annotations, a transcriptome atlas, and signatures of genome organization.</title>
        <authorList>
            <person name="McCormick R.F."/>
            <person name="Truong S.K."/>
            <person name="Sreedasyam A."/>
            <person name="Jenkins J."/>
            <person name="Shu S."/>
            <person name="Sims D."/>
            <person name="Kennedy M."/>
            <person name="Amirebrahimi M."/>
            <person name="Weers B.D."/>
            <person name="McKinley B."/>
            <person name="Mattison A."/>
            <person name="Morishige D.T."/>
            <person name="Grimwood J."/>
            <person name="Schmutz J."/>
            <person name="Mullet J.E."/>
        </authorList>
    </citation>
    <scope>NUCLEOTIDE SEQUENCE [LARGE SCALE GENOMIC DNA]</scope>
    <source>
        <strain evidence="2">cv. BTx623</strain>
    </source>
</reference>
<evidence type="ECO:0000313" key="2">
    <source>
        <dbReference type="Proteomes" id="UP000000768"/>
    </source>
</evidence>
<dbReference type="Proteomes" id="UP000000768">
    <property type="component" value="Chromosome 2"/>
</dbReference>
<evidence type="ECO:0008006" key="3">
    <source>
        <dbReference type="Google" id="ProtNLM"/>
    </source>
</evidence>
<gene>
    <name evidence="1" type="ORF">SORBI_3002G174500</name>
</gene>
<organism evidence="1 2">
    <name type="scientific">Sorghum bicolor</name>
    <name type="common">Sorghum</name>
    <name type="synonym">Sorghum vulgare</name>
    <dbReference type="NCBI Taxonomy" id="4558"/>
    <lineage>
        <taxon>Eukaryota</taxon>
        <taxon>Viridiplantae</taxon>
        <taxon>Streptophyta</taxon>
        <taxon>Embryophyta</taxon>
        <taxon>Tracheophyta</taxon>
        <taxon>Spermatophyta</taxon>
        <taxon>Magnoliopsida</taxon>
        <taxon>Liliopsida</taxon>
        <taxon>Poales</taxon>
        <taxon>Poaceae</taxon>
        <taxon>PACMAD clade</taxon>
        <taxon>Panicoideae</taxon>
        <taxon>Andropogonodae</taxon>
        <taxon>Andropogoneae</taxon>
        <taxon>Sorghinae</taxon>
        <taxon>Sorghum</taxon>
    </lineage>
</organism>
<accession>A0A1B6QC02</accession>
<dbReference type="OrthoDB" id="687195at2759"/>
<dbReference type="PANTHER" id="PTHR31264:SF29">
    <property type="entry name" value="OS07G0554500 PROTEIN"/>
    <property type="match status" value="1"/>
</dbReference>
<evidence type="ECO:0000313" key="1">
    <source>
        <dbReference type="EMBL" id="KXG35445.1"/>
    </source>
</evidence>
<dbReference type="FunCoup" id="A0A1B6QC02">
    <property type="interactions" value="112"/>
</dbReference>